<dbReference type="Proteomes" id="UP000886881">
    <property type="component" value="Unassembled WGS sequence"/>
</dbReference>
<organism evidence="2 3">
    <name type="scientific">Candidatus Cryptobacteroides merdipullorum</name>
    <dbReference type="NCBI Taxonomy" id="2840771"/>
    <lineage>
        <taxon>Bacteria</taxon>
        <taxon>Pseudomonadati</taxon>
        <taxon>Bacteroidota</taxon>
        <taxon>Bacteroidia</taxon>
        <taxon>Bacteroidales</taxon>
        <taxon>Candidatus Cryptobacteroides</taxon>
    </lineage>
</organism>
<feature type="transmembrane region" description="Helical" evidence="1">
    <location>
        <begin position="35"/>
        <end position="58"/>
    </location>
</feature>
<dbReference type="AlphaFoldDB" id="A0A9D1GRC2"/>
<evidence type="ECO:0000313" key="2">
    <source>
        <dbReference type="EMBL" id="HIT47822.1"/>
    </source>
</evidence>
<evidence type="ECO:0000313" key="3">
    <source>
        <dbReference type="Proteomes" id="UP000886881"/>
    </source>
</evidence>
<dbReference type="EMBL" id="DVLC01000145">
    <property type="protein sequence ID" value="HIT47822.1"/>
    <property type="molecule type" value="Genomic_DNA"/>
</dbReference>
<keyword evidence="1" id="KW-1133">Transmembrane helix</keyword>
<name>A0A9D1GRC2_9BACT</name>
<accession>A0A9D1GRC2</accession>
<protein>
    <submittedName>
        <fullName evidence="2">Uncharacterized protein</fullName>
    </submittedName>
</protein>
<reference evidence="2" key="2">
    <citation type="journal article" date="2021" name="PeerJ">
        <title>Extensive microbial diversity within the chicken gut microbiome revealed by metagenomics and culture.</title>
        <authorList>
            <person name="Gilroy R."/>
            <person name="Ravi A."/>
            <person name="Getino M."/>
            <person name="Pursley I."/>
            <person name="Horton D.L."/>
            <person name="Alikhan N.F."/>
            <person name="Baker D."/>
            <person name="Gharbi K."/>
            <person name="Hall N."/>
            <person name="Watson M."/>
            <person name="Adriaenssens E.M."/>
            <person name="Foster-Nyarko E."/>
            <person name="Jarju S."/>
            <person name="Secka A."/>
            <person name="Antonio M."/>
            <person name="Oren A."/>
            <person name="Chaudhuri R.R."/>
            <person name="La Ragione R."/>
            <person name="Hildebrand F."/>
            <person name="Pallen M.J."/>
        </authorList>
    </citation>
    <scope>NUCLEOTIDE SEQUENCE</scope>
    <source>
        <strain evidence="2">ChiHecec2B26-709</strain>
    </source>
</reference>
<keyword evidence="1" id="KW-0472">Membrane</keyword>
<keyword evidence="1" id="KW-0812">Transmembrane</keyword>
<reference evidence="2" key="1">
    <citation type="submission" date="2020-10" db="EMBL/GenBank/DDBJ databases">
        <authorList>
            <person name="Gilroy R."/>
        </authorList>
    </citation>
    <scope>NUCLEOTIDE SEQUENCE</scope>
    <source>
        <strain evidence="2">ChiHecec2B26-709</strain>
    </source>
</reference>
<gene>
    <name evidence="2" type="ORF">IAC35_08225</name>
</gene>
<comment type="caution">
    <text evidence="2">The sequence shown here is derived from an EMBL/GenBank/DDBJ whole genome shotgun (WGS) entry which is preliminary data.</text>
</comment>
<proteinExistence type="predicted"/>
<sequence length="73" mass="8435">MNPTSLPPFQNDLFHTTFEGFAKAVFRKLPLDSDLWYVFVPEALAVIACGVLVPILLFKLFRRYRVTRVMFGL</sequence>
<evidence type="ECO:0000256" key="1">
    <source>
        <dbReference type="SAM" id="Phobius"/>
    </source>
</evidence>